<dbReference type="EMBL" id="EAAA01002269">
    <property type="status" value="NOT_ANNOTATED_CDS"/>
    <property type="molecule type" value="Genomic_DNA"/>
</dbReference>
<dbReference type="Gene3D" id="1.20.1250.20">
    <property type="entry name" value="MFS general substrate transporter like domains"/>
    <property type="match status" value="1"/>
</dbReference>
<dbReference type="HOGENOM" id="CLU_001265_30_11_1"/>
<feature type="transmembrane region" description="Helical" evidence="6">
    <location>
        <begin position="95"/>
        <end position="114"/>
    </location>
</feature>
<feature type="transmembrane region" description="Helical" evidence="6">
    <location>
        <begin position="344"/>
        <end position="365"/>
    </location>
</feature>
<dbReference type="GO" id="GO:0005886">
    <property type="term" value="C:plasma membrane"/>
    <property type="evidence" value="ECO:0000318"/>
    <property type="project" value="GO_Central"/>
</dbReference>
<evidence type="ECO:0000313" key="9">
    <source>
        <dbReference type="Proteomes" id="UP000008144"/>
    </source>
</evidence>
<accession>F6X3U5</accession>
<feature type="transmembrane region" description="Helical" evidence="6">
    <location>
        <begin position="439"/>
        <end position="459"/>
    </location>
</feature>
<dbReference type="InParanoid" id="F6X3U5"/>
<keyword evidence="5 6" id="KW-0472">Membrane</keyword>
<feature type="transmembrane region" description="Helical" evidence="6">
    <location>
        <begin position="7"/>
        <end position="31"/>
    </location>
</feature>
<name>F6X3U5_CIOIN</name>
<feature type="domain" description="Major facilitator superfamily (MFS) profile" evidence="7">
    <location>
        <begin position="18"/>
        <end position="463"/>
    </location>
</feature>
<feature type="transmembrane region" description="Helical" evidence="6">
    <location>
        <begin position="152"/>
        <end position="173"/>
    </location>
</feature>
<comment type="subcellular location">
    <subcellularLocation>
        <location evidence="1">Membrane</location>
        <topology evidence="1">Multi-pass membrane protein</topology>
    </subcellularLocation>
</comment>
<sequence length="476" mass="51780">MIKINTPYCVFVMLVTEITTFVSFGMVLAALNPTKASIEVFINSSHVIRYGEPASAAFTKLIITLSQAMLIVGTVVGSIIVRFLMAKLSRKENMLSVHVVMIISAICMGPMPPILNSYEILIVGRFLTGISRGLAFASCPLYIAETANRQTLFLWQSPSGWLIQLGALLGNGIGHVKVMGGEELWPYFMIIPGLFSVVYVVCYYWLPETPPYLLRQKNKPEAQRDSEALALLTKLRTGSPDVLEKELQALKEEIAADASVEKASVVQIAKDPKYRMQLLVCIMLMSSLQAVGIQLISQYTDDIFINANIPKEYATYASIGTFGFSLLASFCGTFFLLRVGGRTSMLTGLSVSSVALIGLAIATFGKAIPSMAYLSVVATVIYLAGVAIGPSLTFFSLSSELTTQVVRPSALWVAGIVFWCEGSIVSFGAPYMLQATGGFTYLLFLALILLVIAFIFRVVPDTRGKSAAEIQRQLAK</sequence>
<dbReference type="InterPro" id="IPR036259">
    <property type="entry name" value="MFS_trans_sf"/>
</dbReference>
<evidence type="ECO:0000313" key="8">
    <source>
        <dbReference type="Ensembl" id="ENSCINP00000015967.3"/>
    </source>
</evidence>
<proteinExistence type="predicted"/>
<dbReference type="PROSITE" id="PS50850">
    <property type="entry name" value="MFS"/>
    <property type="match status" value="1"/>
</dbReference>
<feature type="transmembrane region" description="Helical" evidence="6">
    <location>
        <begin position="278"/>
        <end position="296"/>
    </location>
</feature>
<dbReference type="STRING" id="7719.ENSCINP00000015967"/>
<protein>
    <recommendedName>
        <fullName evidence="7">Major facilitator superfamily (MFS) profile domain-containing protein</fullName>
    </recommendedName>
</protein>
<organism evidence="8 9">
    <name type="scientific">Ciona intestinalis</name>
    <name type="common">Transparent sea squirt</name>
    <name type="synonym">Ascidia intestinalis</name>
    <dbReference type="NCBI Taxonomy" id="7719"/>
    <lineage>
        <taxon>Eukaryota</taxon>
        <taxon>Metazoa</taxon>
        <taxon>Chordata</taxon>
        <taxon>Tunicata</taxon>
        <taxon>Ascidiacea</taxon>
        <taxon>Phlebobranchia</taxon>
        <taxon>Cionidae</taxon>
        <taxon>Ciona</taxon>
    </lineage>
</organism>
<feature type="transmembrane region" description="Helical" evidence="6">
    <location>
        <begin position="316"/>
        <end position="337"/>
    </location>
</feature>
<dbReference type="Pfam" id="PF00083">
    <property type="entry name" value="Sugar_tr"/>
    <property type="match status" value="1"/>
</dbReference>
<keyword evidence="9" id="KW-1185">Reference proteome</keyword>
<evidence type="ECO:0000256" key="1">
    <source>
        <dbReference type="ARBA" id="ARBA00004141"/>
    </source>
</evidence>
<evidence type="ECO:0000256" key="2">
    <source>
        <dbReference type="ARBA" id="ARBA00022448"/>
    </source>
</evidence>
<dbReference type="PANTHER" id="PTHR23503">
    <property type="entry name" value="SOLUTE CARRIER FAMILY 2"/>
    <property type="match status" value="1"/>
</dbReference>
<dbReference type="InterPro" id="IPR020846">
    <property type="entry name" value="MFS_dom"/>
</dbReference>
<dbReference type="GO" id="GO:0070837">
    <property type="term" value="P:dehydroascorbic acid transport"/>
    <property type="evidence" value="ECO:0000318"/>
    <property type="project" value="GO_Central"/>
</dbReference>
<dbReference type="InterPro" id="IPR005828">
    <property type="entry name" value="MFS_sugar_transport-like"/>
</dbReference>
<reference evidence="8" key="4">
    <citation type="submission" date="2025-09" db="UniProtKB">
        <authorList>
            <consortium name="Ensembl"/>
        </authorList>
    </citation>
    <scope>IDENTIFICATION</scope>
</reference>
<feature type="transmembrane region" description="Helical" evidence="6">
    <location>
        <begin position="61"/>
        <end position="83"/>
    </location>
</feature>
<dbReference type="PANTHER" id="PTHR23503:SF8">
    <property type="entry name" value="FACILITATED GLUCOSE TRANSPORTER PROTEIN 1"/>
    <property type="match status" value="1"/>
</dbReference>
<evidence type="ECO:0000259" key="7">
    <source>
        <dbReference type="PROSITE" id="PS50850"/>
    </source>
</evidence>
<feature type="transmembrane region" description="Helical" evidence="6">
    <location>
        <begin position="371"/>
        <end position="397"/>
    </location>
</feature>
<evidence type="ECO:0000256" key="5">
    <source>
        <dbReference type="ARBA" id="ARBA00023136"/>
    </source>
</evidence>
<evidence type="ECO:0000256" key="6">
    <source>
        <dbReference type="SAM" id="Phobius"/>
    </source>
</evidence>
<dbReference type="InterPro" id="IPR045263">
    <property type="entry name" value="GLUT"/>
</dbReference>
<keyword evidence="2" id="KW-0813">Transport</keyword>
<feature type="transmembrane region" description="Helical" evidence="6">
    <location>
        <begin position="120"/>
        <end position="143"/>
    </location>
</feature>
<reference evidence="8" key="2">
    <citation type="journal article" date="2008" name="Genome Biol.">
        <title>Improved genome assembly and evidence-based global gene model set for the chordate Ciona intestinalis: new insight into intron and operon populations.</title>
        <authorList>
            <person name="Satou Y."/>
            <person name="Mineta K."/>
            <person name="Ogasawara M."/>
            <person name="Sasakura Y."/>
            <person name="Shoguchi E."/>
            <person name="Ueno K."/>
            <person name="Yamada L."/>
            <person name="Matsumoto J."/>
            <person name="Wasserscheid J."/>
            <person name="Dewar K."/>
            <person name="Wiley G.B."/>
            <person name="Macmil S.L."/>
            <person name="Roe B.A."/>
            <person name="Zeller R.W."/>
            <person name="Hastings K.E."/>
            <person name="Lemaire P."/>
            <person name="Lindquist E."/>
            <person name="Endo T."/>
            <person name="Hotta K."/>
            <person name="Inaba K."/>
        </authorList>
    </citation>
    <scope>NUCLEOTIDE SEQUENCE [LARGE SCALE GENOMIC DNA]</scope>
    <source>
        <strain evidence="8">wild type</strain>
    </source>
</reference>
<reference evidence="9" key="1">
    <citation type="journal article" date="2002" name="Science">
        <title>The draft genome of Ciona intestinalis: insights into chordate and vertebrate origins.</title>
        <authorList>
            <person name="Dehal P."/>
            <person name="Satou Y."/>
            <person name="Campbell R.K."/>
            <person name="Chapman J."/>
            <person name="Degnan B."/>
            <person name="De Tomaso A."/>
            <person name="Davidson B."/>
            <person name="Di Gregorio A."/>
            <person name="Gelpke M."/>
            <person name="Goodstein D.M."/>
            <person name="Harafuji N."/>
            <person name="Hastings K.E."/>
            <person name="Ho I."/>
            <person name="Hotta K."/>
            <person name="Huang W."/>
            <person name="Kawashima T."/>
            <person name="Lemaire P."/>
            <person name="Martinez D."/>
            <person name="Meinertzhagen I.A."/>
            <person name="Necula S."/>
            <person name="Nonaka M."/>
            <person name="Putnam N."/>
            <person name="Rash S."/>
            <person name="Saiga H."/>
            <person name="Satake M."/>
            <person name="Terry A."/>
            <person name="Yamada L."/>
            <person name="Wang H.G."/>
            <person name="Awazu S."/>
            <person name="Azumi K."/>
            <person name="Boore J."/>
            <person name="Branno M."/>
            <person name="Chin-Bow S."/>
            <person name="DeSantis R."/>
            <person name="Doyle S."/>
            <person name="Francino P."/>
            <person name="Keys D.N."/>
            <person name="Haga S."/>
            <person name="Hayashi H."/>
            <person name="Hino K."/>
            <person name="Imai K.S."/>
            <person name="Inaba K."/>
            <person name="Kano S."/>
            <person name="Kobayashi K."/>
            <person name="Kobayashi M."/>
            <person name="Lee B.I."/>
            <person name="Makabe K.W."/>
            <person name="Manohar C."/>
            <person name="Matassi G."/>
            <person name="Medina M."/>
            <person name="Mochizuki Y."/>
            <person name="Mount S."/>
            <person name="Morishita T."/>
            <person name="Miura S."/>
            <person name="Nakayama A."/>
            <person name="Nishizaka S."/>
            <person name="Nomoto H."/>
            <person name="Ohta F."/>
            <person name="Oishi K."/>
            <person name="Rigoutsos I."/>
            <person name="Sano M."/>
            <person name="Sasaki A."/>
            <person name="Sasakura Y."/>
            <person name="Shoguchi E."/>
            <person name="Shin-i T."/>
            <person name="Spagnuolo A."/>
            <person name="Stainier D."/>
            <person name="Suzuki M.M."/>
            <person name="Tassy O."/>
            <person name="Takatori N."/>
            <person name="Tokuoka M."/>
            <person name="Yagi K."/>
            <person name="Yoshizaki F."/>
            <person name="Wada S."/>
            <person name="Zhang C."/>
            <person name="Hyatt P.D."/>
            <person name="Larimer F."/>
            <person name="Detter C."/>
            <person name="Doggett N."/>
            <person name="Glavina T."/>
            <person name="Hawkins T."/>
            <person name="Richardson P."/>
            <person name="Lucas S."/>
            <person name="Kohara Y."/>
            <person name="Levine M."/>
            <person name="Satoh N."/>
            <person name="Rokhsar D.S."/>
        </authorList>
    </citation>
    <scope>NUCLEOTIDE SEQUENCE [LARGE SCALE GENOMIC DNA]</scope>
</reference>
<dbReference type="AlphaFoldDB" id="F6X3U5"/>
<dbReference type="Proteomes" id="UP000008144">
    <property type="component" value="Chromosome 6"/>
</dbReference>
<keyword evidence="4 6" id="KW-1133">Transmembrane helix</keyword>
<keyword evidence="3 6" id="KW-0812">Transmembrane</keyword>
<dbReference type="OMA" id="HRTWMAG"/>
<feature type="transmembrane region" description="Helical" evidence="6">
    <location>
        <begin position="409"/>
        <end position="433"/>
    </location>
</feature>
<dbReference type="SUPFAM" id="SSF103473">
    <property type="entry name" value="MFS general substrate transporter"/>
    <property type="match status" value="1"/>
</dbReference>
<reference evidence="8" key="3">
    <citation type="submission" date="2025-08" db="UniProtKB">
        <authorList>
            <consortium name="Ensembl"/>
        </authorList>
    </citation>
    <scope>IDENTIFICATION</scope>
</reference>
<dbReference type="GeneTree" id="ENSGT00940000166877"/>
<evidence type="ECO:0000256" key="3">
    <source>
        <dbReference type="ARBA" id="ARBA00022692"/>
    </source>
</evidence>
<dbReference type="GO" id="GO:0046323">
    <property type="term" value="P:D-glucose import"/>
    <property type="evidence" value="ECO:0000318"/>
    <property type="project" value="GO_Central"/>
</dbReference>
<dbReference type="GO" id="GO:0055056">
    <property type="term" value="F:D-glucose transmembrane transporter activity"/>
    <property type="evidence" value="ECO:0000318"/>
    <property type="project" value="GO_Central"/>
</dbReference>
<dbReference type="Ensembl" id="ENSCINT00000015967.3">
    <property type="protein sequence ID" value="ENSCINP00000015967.3"/>
    <property type="gene ID" value="ENSCING00000007790.3"/>
</dbReference>
<feature type="transmembrane region" description="Helical" evidence="6">
    <location>
        <begin position="185"/>
        <end position="206"/>
    </location>
</feature>
<evidence type="ECO:0000256" key="4">
    <source>
        <dbReference type="ARBA" id="ARBA00022989"/>
    </source>
</evidence>